<dbReference type="InterPro" id="IPR000182">
    <property type="entry name" value="GNAT_dom"/>
</dbReference>
<name>A0A1B2DE25_9BACL</name>
<reference evidence="2" key="1">
    <citation type="submission" date="2016-08" db="EMBL/GenBank/DDBJ databases">
        <title>Complete Genome Seqeunce of Paenibacillus sp. BIHB 4019 from tea rhizoplane.</title>
        <authorList>
            <person name="Thakur R."/>
            <person name="Swarnkar M.K."/>
            <person name="Gulati A."/>
        </authorList>
    </citation>
    <scope>NUCLEOTIDE SEQUENCE [LARGE SCALE GENOMIC DNA]</scope>
    <source>
        <strain evidence="2">BIHB4019</strain>
    </source>
</reference>
<dbReference type="AlphaFoldDB" id="A0A1B2DE25"/>
<evidence type="ECO:0000259" key="1">
    <source>
        <dbReference type="PROSITE" id="PS51186"/>
    </source>
</evidence>
<dbReference type="PROSITE" id="PS51186">
    <property type="entry name" value="GNAT"/>
    <property type="match status" value="1"/>
</dbReference>
<dbReference type="InterPro" id="IPR016181">
    <property type="entry name" value="Acyl_CoA_acyltransferase"/>
</dbReference>
<dbReference type="Gene3D" id="3.40.630.30">
    <property type="match status" value="1"/>
</dbReference>
<organism evidence="2">
    <name type="scientific">Paenibacillus sp. BIHB 4019</name>
    <dbReference type="NCBI Taxonomy" id="1870819"/>
    <lineage>
        <taxon>Bacteria</taxon>
        <taxon>Bacillati</taxon>
        <taxon>Bacillota</taxon>
        <taxon>Bacilli</taxon>
        <taxon>Bacillales</taxon>
        <taxon>Paenibacillaceae</taxon>
        <taxon>Paenibacillus</taxon>
    </lineage>
</organism>
<dbReference type="SUPFAM" id="SSF55729">
    <property type="entry name" value="Acyl-CoA N-acyltransferases (Nat)"/>
    <property type="match status" value="1"/>
</dbReference>
<evidence type="ECO:0000313" key="2">
    <source>
        <dbReference type="EMBL" id="ANY65967.1"/>
    </source>
</evidence>
<dbReference type="EMBL" id="CP016808">
    <property type="protein sequence ID" value="ANY65967.1"/>
    <property type="molecule type" value="Genomic_DNA"/>
</dbReference>
<sequence>MFKRVENELELAMFNGVWTTVWREKGFDLEFSAQALERLMIVTMEGHYVGTAEIKPYSAASTINEAGIFQEHPELICAQGKIAEIDKIALLKPYRGQQYISELLSSLVYTAEERQIKYYVSLLEPVFLRALRVTFKVPLERLGEKVFYKGDYVVPMVLNVEQIYSNKQKYAWLSYSQQAAFSAHASNASV</sequence>
<protein>
    <recommendedName>
        <fullName evidence="1">N-acetyltransferase domain-containing protein</fullName>
    </recommendedName>
</protein>
<dbReference type="RefSeq" id="WP_099517343.1">
    <property type="nucleotide sequence ID" value="NZ_CP016808.1"/>
</dbReference>
<dbReference type="GO" id="GO:0016747">
    <property type="term" value="F:acyltransferase activity, transferring groups other than amino-acyl groups"/>
    <property type="evidence" value="ECO:0007669"/>
    <property type="project" value="InterPro"/>
</dbReference>
<accession>A0A1B2DE25</accession>
<proteinExistence type="predicted"/>
<feature type="domain" description="N-acetyltransferase" evidence="1">
    <location>
        <begin position="1"/>
        <end position="161"/>
    </location>
</feature>
<gene>
    <name evidence="2" type="ORF">BBD42_05450</name>
</gene>
<dbReference type="Pfam" id="PF00583">
    <property type="entry name" value="Acetyltransf_1"/>
    <property type="match status" value="1"/>
</dbReference>